<keyword evidence="10 13" id="KW-0249">Electron transport</keyword>
<dbReference type="RefSeq" id="WP_218118572.1">
    <property type="nucleotide sequence ID" value="NZ_FNES01000002.1"/>
</dbReference>
<proteinExistence type="inferred from homology"/>
<feature type="binding site" description="covalent" evidence="14">
    <location>
        <position position="89"/>
    </location>
    <ligand>
        <name>heme c</name>
        <dbReference type="ChEBI" id="CHEBI:61717"/>
        <label>1</label>
    </ligand>
</feature>
<dbReference type="Gene3D" id="1.10.1130.10">
    <property type="entry name" value="Flavocytochrome C3, Chain A"/>
    <property type="match status" value="1"/>
</dbReference>
<feature type="binding site" description="covalent" evidence="14">
    <location>
        <position position="129"/>
    </location>
    <ligand>
        <name>heme c</name>
        <dbReference type="ChEBI" id="CHEBI:61717"/>
        <label>2</label>
    </ligand>
</feature>
<feature type="binding site" description="covalent" evidence="14">
    <location>
        <position position="126"/>
    </location>
    <ligand>
        <name>heme c</name>
        <dbReference type="ChEBI" id="CHEBI:61717"/>
        <label>2</label>
    </ligand>
</feature>
<evidence type="ECO:0000256" key="7">
    <source>
        <dbReference type="ARBA" id="ARBA00022723"/>
    </source>
</evidence>
<dbReference type="PANTHER" id="PTHR38604">
    <property type="entry name" value="PERIPLASMIC NITRATE REDUCTASE, ELECTRON TRANSFER SUBUNIT"/>
    <property type="match status" value="1"/>
</dbReference>
<dbReference type="PIRSF" id="PIRSF006105">
    <property type="entry name" value="NapB"/>
    <property type="match status" value="1"/>
</dbReference>
<comment type="PTM">
    <text evidence="14">Binds 2 heme C groups per subunit.</text>
</comment>
<evidence type="ECO:0000256" key="11">
    <source>
        <dbReference type="ARBA" id="ARBA00023004"/>
    </source>
</evidence>
<dbReference type="GO" id="GO:0009061">
    <property type="term" value="P:anaerobic respiration"/>
    <property type="evidence" value="ECO:0007669"/>
    <property type="project" value="InterPro"/>
</dbReference>
<organism evidence="16 17">
    <name type="scientific">Billgrantia gudaonensis</name>
    <dbReference type="NCBI Taxonomy" id="376427"/>
    <lineage>
        <taxon>Bacteria</taxon>
        <taxon>Pseudomonadati</taxon>
        <taxon>Pseudomonadota</taxon>
        <taxon>Gammaproteobacteria</taxon>
        <taxon>Oceanospirillales</taxon>
        <taxon>Halomonadaceae</taxon>
        <taxon>Billgrantia</taxon>
    </lineage>
</organism>
<dbReference type="Proteomes" id="UP000198525">
    <property type="component" value="Unassembled WGS sequence"/>
</dbReference>
<evidence type="ECO:0000256" key="10">
    <source>
        <dbReference type="ARBA" id="ARBA00022982"/>
    </source>
</evidence>
<evidence type="ECO:0000313" key="17">
    <source>
        <dbReference type="Proteomes" id="UP000198525"/>
    </source>
</evidence>
<dbReference type="SUPFAM" id="SSF48695">
    <property type="entry name" value="Multiheme cytochromes"/>
    <property type="match status" value="1"/>
</dbReference>
<comment type="similarity">
    <text evidence="3 13">Belongs to the NapB family.</text>
</comment>
<feature type="binding site" description="axial binding residue" evidence="15">
    <location>
        <position position="130"/>
    </location>
    <ligand>
        <name>heme c</name>
        <dbReference type="ChEBI" id="CHEBI:61717"/>
        <label>2</label>
    </ligand>
    <ligandPart>
        <name>Fe</name>
        <dbReference type="ChEBI" id="CHEBI:18248"/>
    </ligandPart>
</feature>
<evidence type="ECO:0000313" key="16">
    <source>
        <dbReference type="EMBL" id="SDJ00949.1"/>
    </source>
</evidence>
<keyword evidence="8" id="KW-0732">Signal</keyword>
<evidence type="ECO:0000256" key="6">
    <source>
        <dbReference type="ARBA" id="ARBA00022617"/>
    </source>
</evidence>
<protein>
    <recommendedName>
        <fullName evidence="4 13">Periplasmic nitrate reductase, electron transfer subunit</fullName>
    </recommendedName>
    <alternativeName>
        <fullName evidence="12 13">Diheme cytochrome c NapB</fullName>
    </alternativeName>
</protein>
<gene>
    <name evidence="16" type="ORF">SAMN04487954_102328</name>
</gene>
<evidence type="ECO:0000256" key="14">
    <source>
        <dbReference type="PIRSR" id="PIRSR006105-1"/>
    </source>
</evidence>
<keyword evidence="9 13" id="KW-0574">Periplasm</keyword>
<name>A0A1G8Q7Y9_9GAMM</name>
<evidence type="ECO:0000256" key="9">
    <source>
        <dbReference type="ARBA" id="ARBA00022764"/>
    </source>
</evidence>
<keyword evidence="5 13" id="KW-0813">Transport</keyword>
<accession>A0A1G8Q7Y9</accession>
<keyword evidence="7 15" id="KW-0479">Metal-binding</keyword>
<feature type="binding site" description="axial binding residue" evidence="15">
    <location>
        <position position="107"/>
    </location>
    <ligand>
        <name>heme c</name>
        <dbReference type="ChEBI" id="CHEBI:61717"/>
        <label>2</label>
    </ligand>
    <ligandPart>
        <name>Fe</name>
        <dbReference type="ChEBI" id="CHEBI:18248"/>
    </ligandPart>
</feature>
<evidence type="ECO:0000256" key="2">
    <source>
        <dbReference type="ARBA" id="ARBA00004418"/>
    </source>
</evidence>
<evidence type="ECO:0000256" key="8">
    <source>
        <dbReference type="ARBA" id="ARBA00022729"/>
    </source>
</evidence>
<dbReference type="FunFam" id="1.10.1130.10:FF:000001">
    <property type="entry name" value="Periplasmic nitrate reductase, electron transfer subunit"/>
    <property type="match status" value="1"/>
</dbReference>
<evidence type="ECO:0000256" key="4">
    <source>
        <dbReference type="ARBA" id="ARBA00013773"/>
    </source>
</evidence>
<keyword evidence="6 14" id="KW-0349">Heme</keyword>
<evidence type="ECO:0000256" key="3">
    <source>
        <dbReference type="ARBA" id="ARBA00007368"/>
    </source>
</evidence>
<evidence type="ECO:0000256" key="13">
    <source>
        <dbReference type="PIRNR" id="PIRNR006105"/>
    </source>
</evidence>
<comment type="subcellular location">
    <subcellularLocation>
        <location evidence="2 13">Periplasm</location>
    </subcellularLocation>
</comment>
<dbReference type="AlphaFoldDB" id="A0A1G8Q7Y9"/>
<evidence type="ECO:0000256" key="12">
    <source>
        <dbReference type="ARBA" id="ARBA00031832"/>
    </source>
</evidence>
<reference evidence="16 17" key="1">
    <citation type="submission" date="2016-10" db="EMBL/GenBank/DDBJ databases">
        <authorList>
            <person name="de Groot N.N."/>
        </authorList>
    </citation>
    <scope>NUCLEOTIDE SEQUENCE [LARGE SCALE GENOMIC DNA]</scope>
    <source>
        <strain evidence="16 17">CGMCC 1.6133</strain>
    </source>
</reference>
<feature type="binding site" description="axial binding residue" evidence="15">
    <location>
        <position position="72"/>
    </location>
    <ligand>
        <name>heme c</name>
        <dbReference type="ChEBI" id="CHEBI:61717"/>
        <label>1</label>
    </ligand>
    <ligandPart>
        <name>Fe</name>
        <dbReference type="ChEBI" id="CHEBI:18248"/>
    </ligandPart>
</feature>
<dbReference type="EMBL" id="FNES01000002">
    <property type="protein sequence ID" value="SDJ00949.1"/>
    <property type="molecule type" value="Genomic_DNA"/>
</dbReference>
<dbReference type="Pfam" id="PF03892">
    <property type="entry name" value="NapB"/>
    <property type="match status" value="1"/>
</dbReference>
<keyword evidence="11 15" id="KW-0408">Iron</keyword>
<evidence type="ECO:0000256" key="15">
    <source>
        <dbReference type="PIRSR" id="PIRSR006105-2"/>
    </source>
</evidence>
<dbReference type="InterPro" id="IPR036280">
    <property type="entry name" value="Multihaem_cyt_sf"/>
</dbReference>
<comment type="subunit">
    <text evidence="13">Component of the periplasmic nitrate reductase NapAB complex composed of NapA and NapB.</text>
</comment>
<dbReference type="InterPro" id="IPR005591">
    <property type="entry name" value="NapB"/>
</dbReference>
<dbReference type="GO" id="GO:0046872">
    <property type="term" value="F:metal ion binding"/>
    <property type="evidence" value="ECO:0007669"/>
    <property type="project" value="UniProtKB-KW"/>
</dbReference>
<keyword evidence="17" id="KW-1185">Reference proteome</keyword>
<dbReference type="PANTHER" id="PTHR38604:SF1">
    <property type="entry name" value="PERIPLASMIC NITRATE REDUCTASE, ELECTRON TRANSFER SUBUNIT"/>
    <property type="match status" value="1"/>
</dbReference>
<feature type="binding site" description="covalent" evidence="14">
    <location>
        <position position="86"/>
    </location>
    <ligand>
        <name>heme c</name>
        <dbReference type="ChEBI" id="CHEBI:61717"/>
        <label>1</label>
    </ligand>
</feature>
<sequence>MNRTRMNVRACWPGLLLVIVSLMASLAWGEEMESLRGAKPLDAGDLPPQVHRIEEGERYARNYVQQPPLVPHEVERYQIDTRANRCLSCHSWANHRRELAPKVSRTHFQDRDGNDQSNISSRYYFCNQCHVPQADAKPLIDNLFQPLQTLRAE</sequence>
<dbReference type="GO" id="GO:0042597">
    <property type="term" value="C:periplasmic space"/>
    <property type="evidence" value="ECO:0007669"/>
    <property type="project" value="UniProtKB-SubCell"/>
</dbReference>
<evidence type="ECO:0000256" key="1">
    <source>
        <dbReference type="ARBA" id="ARBA00002599"/>
    </source>
</evidence>
<evidence type="ECO:0000256" key="5">
    <source>
        <dbReference type="ARBA" id="ARBA00022448"/>
    </source>
</evidence>
<feature type="binding site" description="axial binding residue" evidence="15">
    <location>
        <position position="90"/>
    </location>
    <ligand>
        <name>heme c</name>
        <dbReference type="ChEBI" id="CHEBI:61717"/>
        <label>1</label>
    </ligand>
    <ligandPart>
        <name>Fe</name>
        <dbReference type="ChEBI" id="CHEBI:18248"/>
    </ligandPart>
</feature>
<dbReference type="STRING" id="376427.SAMN04487954_102328"/>
<comment type="function">
    <text evidence="1">Electron transfer subunit of the periplasmic nitrate reductase complex NapAB. Receives electrons from the membrane-anchored tetraheme c-type NapC protein and transfers these to NapA subunit, thus allowing electron flow between membrane and periplasm. Essential for periplasmic nitrate reduction with nitrate as the terminal electron acceptor.</text>
</comment>